<dbReference type="AlphaFoldDB" id="A0A8H4Q8N3"/>
<protein>
    <submittedName>
        <fullName evidence="1">Leucine rich repeat domain containing protein</fullName>
    </submittedName>
</protein>
<gene>
    <name evidence="1" type="ORF">GQ602_003686</name>
</gene>
<organism evidence="1 2">
    <name type="scientific">Ophiocordyceps camponoti-floridani</name>
    <dbReference type="NCBI Taxonomy" id="2030778"/>
    <lineage>
        <taxon>Eukaryota</taxon>
        <taxon>Fungi</taxon>
        <taxon>Dikarya</taxon>
        <taxon>Ascomycota</taxon>
        <taxon>Pezizomycotina</taxon>
        <taxon>Sordariomycetes</taxon>
        <taxon>Hypocreomycetidae</taxon>
        <taxon>Hypocreales</taxon>
        <taxon>Ophiocordycipitaceae</taxon>
        <taxon>Ophiocordyceps</taxon>
    </lineage>
</organism>
<accession>A0A8H4Q8N3</accession>
<sequence length="329" mass="35923">MEAPSVEETRLTHLHLSDNLISSSGLQKLLRSSTAQQLESLDCGGLIPLLPPPHRPGNDVDPDLQTHGILGASHLLRPIFVPNLRALRIHHSLVTHVPTLQSDSLPPRTALYLAETTIYPRIRKLFPQPYTADTNPRLERLTLTDIPRQSAGPLTAALLAFLRAVAVQGVAIGEMRSAMWRAGCHGVVVTGLRVLVLEFAAHLMDRAFTFFPGSLSERRRTGVGCSEEVVVPEGVEVWLGHQSSHYNDVVINQGLLHGLSPSTPSQHLAGAPEKSYIYQTAYTSAIIPLSPTAPNGPAPPMRDVAREMQAHRPEWNGRLIFSFPPAVPD</sequence>
<comment type="caution">
    <text evidence="1">The sequence shown here is derived from an EMBL/GenBank/DDBJ whole genome shotgun (WGS) entry which is preliminary data.</text>
</comment>
<proteinExistence type="predicted"/>
<dbReference type="Proteomes" id="UP000562929">
    <property type="component" value="Unassembled WGS sequence"/>
</dbReference>
<evidence type="ECO:0000313" key="2">
    <source>
        <dbReference type="Proteomes" id="UP000562929"/>
    </source>
</evidence>
<name>A0A8H4Q8N3_9HYPO</name>
<dbReference type="PROSITE" id="PS51450">
    <property type="entry name" value="LRR"/>
    <property type="match status" value="1"/>
</dbReference>
<keyword evidence="2" id="KW-1185">Reference proteome</keyword>
<dbReference type="EMBL" id="JAACLJ010000003">
    <property type="protein sequence ID" value="KAF4589797.1"/>
    <property type="molecule type" value="Genomic_DNA"/>
</dbReference>
<evidence type="ECO:0000313" key="1">
    <source>
        <dbReference type="EMBL" id="KAF4589797.1"/>
    </source>
</evidence>
<dbReference type="InterPro" id="IPR001611">
    <property type="entry name" value="Leu-rich_rpt"/>
</dbReference>
<dbReference type="OrthoDB" id="5213490at2759"/>
<reference evidence="1 2" key="1">
    <citation type="journal article" date="2020" name="G3 (Bethesda)">
        <title>Genetic Underpinnings of Host Manipulation by Ophiocordyceps as Revealed by Comparative Transcriptomics.</title>
        <authorList>
            <person name="Will I."/>
            <person name="Das B."/>
            <person name="Trinh T."/>
            <person name="Brachmann A."/>
            <person name="Ohm R.A."/>
            <person name="de Bekker C."/>
        </authorList>
    </citation>
    <scope>NUCLEOTIDE SEQUENCE [LARGE SCALE GENOMIC DNA]</scope>
    <source>
        <strain evidence="1 2">EC05</strain>
    </source>
</reference>